<dbReference type="Gene3D" id="3.30.70.260">
    <property type="match status" value="1"/>
</dbReference>
<evidence type="ECO:0000313" key="8">
    <source>
        <dbReference type="EMBL" id="PAA56096.1"/>
    </source>
</evidence>
<dbReference type="PANTHER" id="PTHR17600">
    <property type="entry name" value="MESODERM DEVELOPMENT CANDIDATE 2"/>
    <property type="match status" value="1"/>
</dbReference>
<dbReference type="Pfam" id="PF10185">
    <property type="entry name" value="Mesd"/>
    <property type="match status" value="1"/>
</dbReference>
<comment type="similarity">
    <text evidence="2">Belongs to the MESD family.</text>
</comment>
<dbReference type="InterPro" id="IPR019330">
    <property type="entry name" value="MESD"/>
</dbReference>
<evidence type="ECO:0000256" key="2">
    <source>
        <dbReference type="ARBA" id="ARBA00011068"/>
    </source>
</evidence>
<keyword evidence="5" id="KW-0256">Endoplasmic reticulum</keyword>
<dbReference type="Proteomes" id="UP000215902">
    <property type="component" value="Unassembled WGS sequence"/>
</dbReference>
<dbReference type="GO" id="GO:0016055">
    <property type="term" value="P:Wnt signaling pathway"/>
    <property type="evidence" value="ECO:0007669"/>
    <property type="project" value="UniProtKB-KW"/>
</dbReference>
<feature type="region of interest" description="Disordered" evidence="7">
    <location>
        <begin position="33"/>
        <end position="56"/>
    </location>
</feature>
<evidence type="ECO:0000256" key="5">
    <source>
        <dbReference type="ARBA" id="ARBA00022824"/>
    </source>
</evidence>
<dbReference type="Gene3D" id="6.10.250.640">
    <property type="match status" value="1"/>
</dbReference>
<keyword evidence="6" id="KW-0143">Chaperone</keyword>
<organism evidence="8 9">
    <name type="scientific">Macrostomum lignano</name>
    <dbReference type="NCBI Taxonomy" id="282301"/>
    <lineage>
        <taxon>Eukaryota</taxon>
        <taxon>Metazoa</taxon>
        <taxon>Spiralia</taxon>
        <taxon>Lophotrochozoa</taxon>
        <taxon>Platyhelminthes</taxon>
        <taxon>Rhabditophora</taxon>
        <taxon>Macrostomorpha</taxon>
        <taxon>Macrostomida</taxon>
        <taxon>Macrostomidae</taxon>
        <taxon>Macrostomum</taxon>
    </lineage>
</organism>
<keyword evidence="4" id="KW-0732">Signal</keyword>
<dbReference type="GO" id="GO:0005783">
    <property type="term" value="C:endoplasmic reticulum"/>
    <property type="evidence" value="ECO:0007669"/>
    <property type="project" value="UniProtKB-SubCell"/>
</dbReference>
<gene>
    <name evidence="8" type="ORF">BOX15_Mlig032997g2</name>
</gene>
<keyword evidence="3" id="KW-0879">Wnt signaling pathway</keyword>
<name>A0A267E3U0_9PLAT</name>
<proteinExistence type="inferred from homology"/>
<evidence type="ECO:0000256" key="4">
    <source>
        <dbReference type="ARBA" id="ARBA00022729"/>
    </source>
</evidence>
<accession>A0A267E3U0</accession>
<comment type="subcellular location">
    <subcellularLocation>
        <location evidence="1">Endoplasmic reticulum</location>
    </subcellularLocation>
</comment>
<evidence type="ECO:0000256" key="1">
    <source>
        <dbReference type="ARBA" id="ARBA00004240"/>
    </source>
</evidence>
<sequence length="179" mass="19697">LLLLCLLLPASSSAEQKKPLSEYSDADLERLYKQWEESDPDSEPESTSWKSPQLDLTKVPDLTDPTLILQNSSRGQPVPLIVRIAGAEGRDSVWLENLSRNWQLEMFNAHMETTRRVVEDGTVQLIALDGSQVVKVREYLLAQPNCYSVTIEGHTVLGRGAPAAEVAAAAAAKAKKTEL</sequence>
<evidence type="ECO:0000256" key="7">
    <source>
        <dbReference type="SAM" id="MobiDB-lite"/>
    </source>
</evidence>
<reference evidence="8 9" key="1">
    <citation type="submission" date="2017-06" db="EMBL/GenBank/DDBJ databases">
        <title>A platform for efficient transgenesis in Macrostomum lignano, a flatworm model organism for stem cell research.</title>
        <authorList>
            <person name="Berezikov E."/>
        </authorList>
    </citation>
    <scope>NUCLEOTIDE SEQUENCE [LARGE SCALE GENOMIC DNA]</scope>
    <source>
        <strain evidence="8">DV1</strain>
        <tissue evidence="8">Whole organism</tissue>
    </source>
</reference>
<comment type="caution">
    <text evidence="8">The sequence shown here is derived from an EMBL/GenBank/DDBJ whole genome shotgun (WGS) entry which is preliminary data.</text>
</comment>
<evidence type="ECO:0000256" key="3">
    <source>
        <dbReference type="ARBA" id="ARBA00022687"/>
    </source>
</evidence>
<dbReference type="EMBL" id="NIVC01002664">
    <property type="protein sequence ID" value="PAA56096.1"/>
    <property type="molecule type" value="Genomic_DNA"/>
</dbReference>
<dbReference type="PANTHER" id="PTHR17600:SF2">
    <property type="entry name" value="LRP CHAPERONE MESD"/>
    <property type="match status" value="1"/>
</dbReference>
<protein>
    <submittedName>
        <fullName evidence="8">Uncharacterized protein</fullName>
    </submittedName>
</protein>
<dbReference type="GO" id="GO:0006457">
    <property type="term" value="P:protein folding"/>
    <property type="evidence" value="ECO:0007669"/>
    <property type="project" value="InterPro"/>
</dbReference>
<dbReference type="STRING" id="282301.A0A267E3U0"/>
<feature type="non-terminal residue" evidence="8">
    <location>
        <position position="1"/>
    </location>
</feature>
<keyword evidence="9" id="KW-1185">Reference proteome</keyword>
<dbReference type="OrthoDB" id="75833at2759"/>
<dbReference type="AlphaFoldDB" id="A0A267E3U0"/>
<evidence type="ECO:0000313" key="9">
    <source>
        <dbReference type="Proteomes" id="UP000215902"/>
    </source>
</evidence>
<evidence type="ECO:0000256" key="6">
    <source>
        <dbReference type="ARBA" id="ARBA00023186"/>
    </source>
</evidence>